<evidence type="ECO:0000313" key="2">
    <source>
        <dbReference type="EMBL" id="MCP2272373.1"/>
    </source>
</evidence>
<dbReference type="RefSeq" id="WP_253889292.1">
    <property type="nucleotide sequence ID" value="NZ_BAAAVB010000001.1"/>
</dbReference>
<dbReference type="EMBL" id="JAMTCO010000012">
    <property type="protein sequence ID" value="MCP2272373.1"/>
    <property type="molecule type" value="Genomic_DNA"/>
</dbReference>
<organism evidence="2 3">
    <name type="scientific">Actinokineospora diospyrosa</name>
    <dbReference type="NCBI Taxonomy" id="103728"/>
    <lineage>
        <taxon>Bacteria</taxon>
        <taxon>Bacillati</taxon>
        <taxon>Actinomycetota</taxon>
        <taxon>Actinomycetes</taxon>
        <taxon>Pseudonocardiales</taxon>
        <taxon>Pseudonocardiaceae</taxon>
        <taxon>Actinokineospora</taxon>
    </lineage>
</organism>
<protein>
    <recommendedName>
        <fullName evidence="4">DUF4386 family protein</fullName>
    </recommendedName>
</protein>
<evidence type="ECO:0008006" key="4">
    <source>
        <dbReference type="Google" id="ProtNLM"/>
    </source>
</evidence>
<evidence type="ECO:0000313" key="3">
    <source>
        <dbReference type="Proteomes" id="UP001205185"/>
    </source>
</evidence>
<feature type="transmembrane region" description="Helical" evidence="1">
    <location>
        <begin position="141"/>
        <end position="160"/>
    </location>
</feature>
<feature type="transmembrane region" description="Helical" evidence="1">
    <location>
        <begin position="166"/>
        <end position="185"/>
    </location>
</feature>
<comment type="caution">
    <text evidence="2">The sequence shown here is derived from an EMBL/GenBank/DDBJ whole genome shotgun (WGS) entry which is preliminary data.</text>
</comment>
<keyword evidence="1" id="KW-0812">Transmembrane</keyword>
<proteinExistence type="predicted"/>
<feature type="transmembrane region" description="Helical" evidence="1">
    <location>
        <begin position="46"/>
        <end position="64"/>
    </location>
</feature>
<sequence length="204" mass="21752">MLLTLLLVAGAVGANLAFIGLGMVFDYPDVLAKPPQEALDAFHQNQLAVSALFLLLAASAALLIPISRKMNKPDLIALGTAAALVQVIGLLRWPLIVPFIDDPDTFKTLSTVLGTVIGETLGYALTAIWTVRVAHYYGLKFLAYPAAGLVALGVLIPLGVPGTDMANFIGYILYTVWLIVLAISVRPRSTKNPLDSTPWAARQS</sequence>
<keyword evidence="3" id="KW-1185">Reference proteome</keyword>
<keyword evidence="1" id="KW-0472">Membrane</keyword>
<feature type="transmembrane region" description="Helical" evidence="1">
    <location>
        <begin position="108"/>
        <end position="129"/>
    </location>
</feature>
<reference evidence="2 3" key="1">
    <citation type="submission" date="2022-06" db="EMBL/GenBank/DDBJ databases">
        <title>Genomic Encyclopedia of Archaeal and Bacterial Type Strains, Phase II (KMG-II): from individual species to whole genera.</title>
        <authorList>
            <person name="Goeker M."/>
        </authorList>
    </citation>
    <scope>NUCLEOTIDE SEQUENCE [LARGE SCALE GENOMIC DNA]</scope>
    <source>
        <strain evidence="2 3">DSM 44255</strain>
    </source>
</reference>
<evidence type="ECO:0000256" key="1">
    <source>
        <dbReference type="SAM" id="Phobius"/>
    </source>
</evidence>
<keyword evidence="1" id="KW-1133">Transmembrane helix</keyword>
<feature type="transmembrane region" description="Helical" evidence="1">
    <location>
        <begin position="76"/>
        <end position="96"/>
    </location>
</feature>
<name>A0ABT1IIK8_9PSEU</name>
<accession>A0ABT1IIK8</accession>
<dbReference type="Proteomes" id="UP001205185">
    <property type="component" value="Unassembled WGS sequence"/>
</dbReference>
<gene>
    <name evidence="2" type="ORF">LV75_004899</name>
</gene>